<dbReference type="PRINTS" id="PR00722">
    <property type="entry name" value="CHYMOTRYPSIN"/>
</dbReference>
<keyword evidence="2" id="KW-0645">Protease</keyword>
<name>A0A9W3AZJ2_BIOGL</name>
<dbReference type="SMART" id="SM00020">
    <property type="entry name" value="Tryp_SPc"/>
    <property type="match status" value="1"/>
</dbReference>
<evidence type="ECO:0000259" key="3">
    <source>
        <dbReference type="PROSITE" id="PS50240"/>
    </source>
</evidence>
<dbReference type="Gene3D" id="2.40.10.10">
    <property type="entry name" value="Trypsin-like serine proteases"/>
    <property type="match status" value="1"/>
</dbReference>
<gene>
    <name evidence="5" type="primary">LOC106070512</name>
</gene>
<dbReference type="GeneID" id="106070512"/>
<dbReference type="PANTHER" id="PTHR24253">
    <property type="entry name" value="TRANSMEMBRANE PROTEASE SERINE"/>
    <property type="match status" value="1"/>
</dbReference>
<organism evidence="4 5">
    <name type="scientific">Biomphalaria glabrata</name>
    <name type="common">Bloodfluke planorb</name>
    <name type="synonym">Freshwater snail</name>
    <dbReference type="NCBI Taxonomy" id="6526"/>
    <lineage>
        <taxon>Eukaryota</taxon>
        <taxon>Metazoa</taxon>
        <taxon>Spiralia</taxon>
        <taxon>Lophotrochozoa</taxon>
        <taxon>Mollusca</taxon>
        <taxon>Gastropoda</taxon>
        <taxon>Heterobranchia</taxon>
        <taxon>Euthyneura</taxon>
        <taxon>Panpulmonata</taxon>
        <taxon>Hygrophila</taxon>
        <taxon>Lymnaeoidea</taxon>
        <taxon>Planorbidae</taxon>
        <taxon>Biomphalaria</taxon>
    </lineage>
</organism>
<dbReference type="RefSeq" id="XP_055892636.1">
    <property type="nucleotide sequence ID" value="XM_056036661.1"/>
</dbReference>
<proteinExistence type="predicted"/>
<dbReference type="InterPro" id="IPR043504">
    <property type="entry name" value="Peptidase_S1_PA_chymotrypsin"/>
</dbReference>
<dbReference type="InterPro" id="IPR001314">
    <property type="entry name" value="Peptidase_S1A"/>
</dbReference>
<evidence type="ECO:0000313" key="5">
    <source>
        <dbReference type="RefSeq" id="XP_055892636.1"/>
    </source>
</evidence>
<sequence length="390" mass="42586">MTYFMSIILELSMSAAVSSLVFQGLLVLLVVTHVQSQSQLSLAQDAQTISDLQYVLGANYKMFVAAYWRYMSGGCDPLATKLSTDIANGYLKSYCPYLTQCPVVSSSQSCIVQQSATAVRRACCKESTCSYGLAFPSEKIIGGQPAVIGEFPWTAMLLLDGRLVCACVILDDRHAITAAHCLSRLVGGETIEVLAGRYQYNLTLNEEGNQRVKVISYKQHEFYDYRYLYNDVAMLTLSTPLLFTAFVTPACLPPRGDNPELSCTVAGWGTNSSRLILAPQVLMKVNLQTYNKTECFNTFKDTSQPLGSLGLYLTDGNLCAANGLLGGKDSCSGDSGGPLMCLKKSPDNVLRYYVFGIVSGASDCARPGEPGLYSNLLYYMDWIETNLRSS</sequence>
<dbReference type="InterPro" id="IPR033116">
    <property type="entry name" value="TRYPSIN_SER"/>
</dbReference>
<dbReference type="InterPro" id="IPR009003">
    <property type="entry name" value="Peptidase_S1_PA"/>
</dbReference>
<reference evidence="5" key="1">
    <citation type="submission" date="2025-08" db="UniProtKB">
        <authorList>
            <consortium name="RefSeq"/>
        </authorList>
    </citation>
    <scope>IDENTIFICATION</scope>
</reference>
<dbReference type="OMA" id="ECHEEHC"/>
<protein>
    <submittedName>
        <fullName evidence="5">Trypsin-1-like isoform X1</fullName>
    </submittedName>
</protein>
<keyword evidence="2" id="KW-0720">Serine protease</keyword>
<dbReference type="InterPro" id="IPR018114">
    <property type="entry name" value="TRYPSIN_HIS"/>
</dbReference>
<dbReference type="CDD" id="cd00190">
    <property type="entry name" value="Tryp_SPc"/>
    <property type="match status" value="1"/>
</dbReference>
<dbReference type="GO" id="GO:0004252">
    <property type="term" value="F:serine-type endopeptidase activity"/>
    <property type="evidence" value="ECO:0007669"/>
    <property type="project" value="InterPro"/>
</dbReference>
<dbReference type="AlphaFoldDB" id="A0A9W3AZJ2"/>
<dbReference type="SUPFAM" id="SSF50494">
    <property type="entry name" value="Trypsin-like serine proteases"/>
    <property type="match status" value="1"/>
</dbReference>
<dbReference type="OrthoDB" id="6052809at2759"/>
<dbReference type="Proteomes" id="UP001165740">
    <property type="component" value="Chromosome 7"/>
</dbReference>
<dbReference type="PANTHER" id="PTHR24253:SF176">
    <property type="entry name" value="CORIN, ISOFORM B"/>
    <property type="match status" value="1"/>
</dbReference>
<keyword evidence="2" id="KW-0378">Hydrolase</keyword>
<evidence type="ECO:0000313" key="4">
    <source>
        <dbReference type="Proteomes" id="UP001165740"/>
    </source>
</evidence>
<accession>A0A9W3AZJ2</accession>
<evidence type="ECO:0000256" key="2">
    <source>
        <dbReference type="RuleBase" id="RU363034"/>
    </source>
</evidence>
<dbReference type="GO" id="GO:0006508">
    <property type="term" value="P:proteolysis"/>
    <property type="evidence" value="ECO:0007669"/>
    <property type="project" value="UniProtKB-KW"/>
</dbReference>
<dbReference type="FunFam" id="2.40.10.10:FF:000068">
    <property type="entry name" value="transmembrane protease serine 2"/>
    <property type="match status" value="1"/>
</dbReference>
<feature type="domain" description="Peptidase S1" evidence="3">
    <location>
        <begin position="140"/>
        <end position="388"/>
    </location>
</feature>
<dbReference type="PROSITE" id="PS00134">
    <property type="entry name" value="TRYPSIN_HIS"/>
    <property type="match status" value="1"/>
</dbReference>
<dbReference type="PROSITE" id="PS00135">
    <property type="entry name" value="TRYPSIN_SER"/>
    <property type="match status" value="1"/>
</dbReference>
<keyword evidence="1" id="KW-1015">Disulfide bond</keyword>
<dbReference type="InterPro" id="IPR001254">
    <property type="entry name" value="Trypsin_dom"/>
</dbReference>
<dbReference type="PROSITE" id="PS50240">
    <property type="entry name" value="TRYPSIN_DOM"/>
    <property type="match status" value="1"/>
</dbReference>
<evidence type="ECO:0000256" key="1">
    <source>
        <dbReference type="ARBA" id="ARBA00023157"/>
    </source>
</evidence>
<dbReference type="Pfam" id="PF00089">
    <property type="entry name" value="Trypsin"/>
    <property type="match status" value="1"/>
</dbReference>
<keyword evidence="4" id="KW-1185">Reference proteome</keyword>